<dbReference type="PATRIC" id="fig|1410950.3.peg.35"/>
<comment type="caution">
    <text evidence="2">The sequence shown here is derived from an EMBL/GenBank/DDBJ whole genome shotgun (WGS) entry which is preliminary data.</text>
</comment>
<feature type="domain" description="Outer membrane protein beta-barrel" evidence="1">
    <location>
        <begin position="21"/>
        <end position="159"/>
    </location>
</feature>
<reference evidence="2 3" key="1">
    <citation type="submission" date="2013-11" db="EMBL/GenBank/DDBJ databases">
        <title>Single cell genomics of uncultured Tannerella BU063 (oral taxon 286).</title>
        <authorList>
            <person name="Beall C.J."/>
            <person name="Campbell A.G."/>
            <person name="Griffen A.L."/>
            <person name="Podar M."/>
            <person name="Leys E.J."/>
        </authorList>
    </citation>
    <scope>NUCLEOTIDE SEQUENCE [LARGE SCALE GENOMIC DNA]</scope>
    <source>
        <strain evidence="2">Cell 5</strain>
    </source>
</reference>
<accession>W2CFS4</accession>
<organism evidence="2 3">
    <name type="scientific">Tannerella sp. oral taxon BU063 isolate Cell 5</name>
    <dbReference type="NCBI Taxonomy" id="1410950"/>
    <lineage>
        <taxon>Bacteria</taxon>
        <taxon>Pseudomonadati</taxon>
        <taxon>Bacteroidota</taxon>
        <taxon>Bacteroidia</taxon>
        <taxon>Bacteroidales</taxon>
        <taxon>Tannerellaceae</taxon>
        <taxon>Tannerella</taxon>
    </lineage>
</organism>
<feature type="non-terminal residue" evidence="2">
    <location>
        <position position="1"/>
    </location>
</feature>
<dbReference type="InterPro" id="IPR025665">
    <property type="entry name" value="Beta-barrel_OMP_2"/>
</dbReference>
<dbReference type="EMBL" id="AYYC01000203">
    <property type="protein sequence ID" value="ETK05960.1"/>
    <property type="molecule type" value="Genomic_DNA"/>
</dbReference>
<sequence length="189" mass="20449">GNVTVYPSNPLPGDLKSWTLEYGYLPGAHVGGYARYAFSPLFSVQTELLYSQMGYKISIPTVDIGGHVYGNVTGRMRLHYLNLPVLLRLTVPGSGLFAEAGPQPGLLLGSHGSVITESGERVGEVAGTGGPATTFDLCGVAGLGYRWKNGLAFSAHYVHEFKTSKKEFIPRMTRKYAVQLSVAYDIKTF</sequence>
<evidence type="ECO:0000313" key="3">
    <source>
        <dbReference type="Proteomes" id="UP000018872"/>
    </source>
</evidence>
<gene>
    <name evidence="2" type="ORF">T229_00885</name>
</gene>
<dbReference type="AlphaFoldDB" id="W2CFS4"/>
<protein>
    <recommendedName>
        <fullName evidence="1">Outer membrane protein beta-barrel domain-containing protein</fullName>
    </recommendedName>
</protein>
<proteinExistence type="predicted"/>
<dbReference type="Pfam" id="PF13568">
    <property type="entry name" value="OMP_b-brl_2"/>
    <property type="match status" value="1"/>
</dbReference>
<evidence type="ECO:0000313" key="2">
    <source>
        <dbReference type="EMBL" id="ETK05960.1"/>
    </source>
</evidence>
<dbReference type="Proteomes" id="UP000018872">
    <property type="component" value="Unassembled WGS sequence"/>
</dbReference>
<name>W2CFS4_9BACT</name>
<evidence type="ECO:0000259" key="1">
    <source>
        <dbReference type="Pfam" id="PF13568"/>
    </source>
</evidence>